<dbReference type="GO" id="GO:0016616">
    <property type="term" value="F:oxidoreductase activity, acting on the CH-OH group of donors, NAD or NADP as acceptor"/>
    <property type="evidence" value="ECO:0007669"/>
    <property type="project" value="InterPro"/>
</dbReference>
<dbReference type="AlphaFoldDB" id="A0A318I8L9"/>
<organism evidence="5 6">
    <name type="scientific">Burkholderia pyrrocinia</name>
    <name type="common">Pseudomonas pyrrocinia</name>
    <dbReference type="NCBI Taxonomy" id="60550"/>
    <lineage>
        <taxon>Bacteria</taxon>
        <taxon>Pseudomonadati</taxon>
        <taxon>Pseudomonadota</taxon>
        <taxon>Betaproteobacteria</taxon>
        <taxon>Burkholderiales</taxon>
        <taxon>Burkholderiaceae</taxon>
        <taxon>Burkholderia</taxon>
        <taxon>Burkholderia cepacia complex</taxon>
    </lineage>
</organism>
<dbReference type="InterPro" id="IPR006140">
    <property type="entry name" value="D-isomer_DH_NAD-bd"/>
</dbReference>
<name>A0A318I8L9_BURPY</name>
<dbReference type="SUPFAM" id="SSF51735">
    <property type="entry name" value="NAD(P)-binding Rossmann-fold domains"/>
    <property type="match status" value="1"/>
</dbReference>
<dbReference type="InterPro" id="IPR006139">
    <property type="entry name" value="D-isomer_2_OHA_DH_cat_dom"/>
</dbReference>
<comment type="caution">
    <text evidence="5">The sequence shown here is derived from an EMBL/GenBank/DDBJ whole genome shotgun (WGS) entry which is preliminary data.</text>
</comment>
<evidence type="ECO:0000259" key="4">
    <source>
        <dbReference type="Pfam" id="PF02826"/>
    </source>
</evidence>
<dbReference type="Pfam" id="PF02826">
    <property type="entry name" value="2-Hacid_dh_C"/>
    <property type="match status" value="1"/>
</dbReference>
<dbReference type="SUPFAM" id="SSF52283">
    <property type="entry name" value="Formate/glycerate dehydrogenase catalytic domain-like"/>
    <property type="match status" value="1"/>
</dbReference>
<dbReference type="PANTHER" id="PTHR42938">
    <property type="entry name" value="FORMATE DEHYDROGENASE 1"/>
    <property type="match status" value="1"/>
</dbReference>
<dbReference type="Proteomes" id="UP000247755">
    <property type="component" value="Unassembled WGS sequence"/>
</dbReference>
<proteinExistence type="inferred from homology"/>
<dbReference type="GO" id="GO:0051287">
    <property type="term" value="F:NAD binding"/>
    <property type="evidence" value="ECO:0007669"/>
    <property type="project" value="InterPro"/>
</dbReference>
<dbReference type="InterPro" id="IPR029753">
    <property type="entry name" value="D-isomer_DH_CS"/>
</dbReference>
<dbReference type="Pfam" id="PF00389">
    <property type="entry name" value="2-Hacid_dh"/>
    <property type="match status" value="1"/>
</dbReference>
<comment type="similarity">
    <text evidence="2">Belongs to the D-isomer specific 2-hydroxyacid dehydrogenase family.</text>
</comment>
<accession>A0A318I8L9</accession>
<dbReference type="PANTHER" id="PTHR42938:SF47">
    <property type="entry name" value="HYDROXYPYRUVATE REDUCTASE"/>
    <property type="match status" value="1"/>
</dbReference>
<evidence type="ECO:0000256" key="2">
    <source>
        <dbReference type="RuleBase" id="RU003719"/>
    </source>
</evidence>
<sequence length="341" mass="36044">MTASWANADGGKKRLLVAHILGQTGKDILAAREDVEVIEFANTIGQDAFRALLSAQPAVHGVILGSTAFGRAELTAAKSLQVVSRIGVGYDAVDVPAMSAAGIPVMIGTGANCDTVAEHTLSSMLALAKRVHELDALVRMNRWHERYRYLPGEVRGSEVLIVGFGRIGSRVAQLCQAFGMRVRVYDPYVAHDALLAAGVDPVDDLDAALPSAEFVTLHCPKTSETIDLIDAARLARFRHGAFLINTARGGIVDESALAERLTNGHLAGAAIDVFLPEPPVPGNPLLEMSNVICSPHLAGVTREAVERMAHLAVVNALSVFDGGPQLDNAVNRNAVATLATV</sequence>
<gene>
    <name evidence="5" type="ORF">NA66_10536</name>
</gene>
<dbReference type="EMBL" id="QJJY01000053">
    <property type="protein sequence ID" value="PXX21321.1"/>
    <property type="molecule type" value="Genomic_DNA"/>
</dbReference>
<evidence type="ECO:0000259" key="3">
    <source>
        <dbReference type="Pfam" id="PF00389"/>
    </source>
</evidence>
<dbReference type="RefSeq" id="WP_072445423.1">
    <property type="nucleotide sequence ID" value="NZ_CADFDT010000040.1"/>
</dbReference>
<evidence type="ECO:0000313" key="6">
    <source>
        <dbReference type="Proteomes" id="UP000247755"/>
    </source>
</evidence>
<evidence type="ECO:0000256" key="1">
    <source>
        <dbReference type="ARBA" id="ARBA00023002"/>
    </source>
</evidence>
<keyword evidence="1 2" id="KW-0560">Oxidoreductase</keyword>
<feature type="domain" description="D-isomer specific 2-hydroxyacid dehydrogenase catalytic" evidence="3">
    <location>
        <begin position="22"/>
        <end position="331"/>
    </location>
</feature>
<dbReference type="InterPro" id="IPR036291">
    <property type="entry name" value="NAD(P)-bd_dom_sf"/>
</dbReference>
<dbReference type="Gene3D" id="3.40.50.720">
    <property type="entry name" value="NAD(P)-binding Rossmann-like Domain"/>
    <property type="match status" value="2"/>
</dbReference>
<dbReference type="PROSITE" id="PS00671">
    <property type="entry name" value="D_2_HYDROXYACID_DH_3"/>
    <property type="match status" value="1"/>
</dbReference>
<feature type="domain" description="D-isomer specific 2-hydroxyacid dehydrogenase NAD-binding" evidence="4">
    <location>
        <begin position="122"/>
        <end position="298"/>
    </location>
</feature>
<reference evidence="5 6" key="1">
    <citation type="submission" date="2018-05" db="EMBL/GenBank/DDBJ databases">
        <title>Comparative genomics of bacterial root endophytes of switchgrass collected from native prairies over two seasons.</title>
        <authorList>
            <person name="Tang Y."/>
        </authorList>
    </citation>
    <scope>NUCLEOTIDE SEQUENCE [LARGE SCALE GENOMIC DNA]</scope>
    <source>
        <strain evidence="5 6">NFIX32</strain>
    </source>
</reference>
<dbReference type="CDD" id="cd12173">
    <property type="entry name" value="PGDH_4"/>
    <property type="match status" value="1"/>
</dbReference>
<evidence type="ECO:0000313" key="5">
    <source>
        <dbReference type="EMBL" id="PXX21321.1"/>
    </source>
</evidence>
<protein>
    <submittedName>
        <fullName evidence="5">D-3-phosphoglycerate dehydrogenase</fullName>
    </submittedName>
</protein>